<proteinExistence type="predicted"/>
<keyword evidence="1" id="KW-0732">Signal</keyword>
<protein>
    <submittedName>
        <fullName evidence="2">HDC03413</fullName>
    </submittedName>
</protein>
<evidence type="ECO:0000313" key="2">
    <source>
        <dbReference type="EMBL" id="DAA03774.1"/>
    </source>
</evidence>
<name>Q6IH41_DROME</name>
<dbReference type="AlphaFoldDB" id="Q6IH41"/>
<dbReference type="EMBL" id="BK003575">
    <property type="protein sequence ID" value="DAA03774.1"/>
    <property type="molecule type" value="Genomic_DNA"/>
</dbReference>
<feature type="signal peptide" evidence="1">
    <location>
        <begin position="1"/>
        <end position="35"/>
    </location>
</feature>
<evidence type="ECO:0000256" key="1">
    <source>
        <dbReference type="SAM" id="SignalP"/>
    </source>
</evidence>
<sequence>MAWRAGGGGSASARTTTKTFHGTLFLLIIISNADQTGPLVHQFYMSRQLPFSRAGRDVGMGMGMGMGIGDWGFYGLGSSMFRTLTAADDVDANRKCQLCAPVISQQNLPLPSKAVTTSTRPPTVATCSMRFVMPANTNMFDATELLGFSDMDFGFSLSSSLIRNVGRAENKSFIEFH</sequence>
<reference evidence="2" key="1">
    <citation type="journal article" date="2003" name="Genome Biol.">
        <title>An integrated gene annotation and transcriptional profiling approach towards the full gene content of the Drosophila genome.</title>
        <authorList>
            <person name="Hild M."/>
            <person name="Beckmann B."/>
            <person name="Haas S.A."/>
            <person name="Koch B."/>
            <person name="Solovyev V."/>
            <person name="Busold C."/>
            <person name="Fellenberg K."/>
            <person name="Boutros M."/>
            <person name="Vingron M."/>
            <person name="Sauer F."/>
            <person name="Hoheisel J.D."/>
            <person name="Paro R."/>
        </authorList>
    </citation>
    <scope>NUCLEOTIDE SEQUENCE</scope>
</reference>
<organism evidence="2">
    <name type="scientific">Drosophila melanogaster</name>
    <name type="common">Fruit fly</name>
    <dbReference type="NCBI Taxonomy" id="7227"/>
    <lineage>
        <taxon>Eukaryota</taxon>
        <taxon>Metazoa</taxon>
        <taxon>Ecdysozoa</taxon>
        <taxon>Arthropoda</taxon>
        <taxon>Hexapoda</taxon>
        <taxon>Insecta</taxon>
        <taxon>Pterygota</taxon>
        <taxon>Neoptera</taxon>
        <taxon>Endopterygota</taxon>
        <taxon>Diptera</taxon>
        <taxon>Brachycera</taxon>
        <taxon>Muscomorpha</taxon>
        <taxon>Ephydroidea</taxon>
        <taxon>Drosophilidae</taxon>
        <taxon>Drosophila</taxon>
        <taxon>Sophophora</taxon>
    </lineage>
</organism>
<feature type="chain" id="PRO_5004274647" evidence="1">
    <location>
        <begin position="36"/>
        <end position="177"/>
    </location>
</feature>
<gene>
    <name evidence="2" type="ORF">HDC03413</name>
</gene>
<accession>Q6IH41</accession>